<accession>A0A564YU76</accession>
<reference evidence="2 3" key="1">
    <citation type="submission" date="2019-07" db="EMBL/GenBank/DDBJ databases">
        <authorList>
            <person name="Jastrzebski P J."/>
            <person name="Paukszto L."/>
            <person name="Jastrzebski P J."/>
        </authorList>
    </citation>
    <scope>NUCLEOTIDE SEQUENCE [LARGE SCALE GENOMIC DNA]</scope>
    <source>
        <strain evidence="2 3">WMS-il1</strain>
    </source>
</reference>
<gene>
    <name evidence="2" type="ORF">WMSIL1_LOCUS9220</name>
</gene>
<dbReference type="Proteomes" id="UP000321570">
    <property type="component" value="Unassembled WGS sequence"/>
</dbReference>
<sequence>MTLEKQSDILPRRRQKKHNYDEKPYLGRSIHSTIELPRKSPRSVLKTPKRSSRMSNSEEFAYDGPQAFETGNPDLLDPPLRVYDRRIDKAGSNSSIF</sequence>
<evidence type="ECO:0000313" key="3">
    <source>
        <dbReference type="Proteomes" id="UP000321570"/>
    </source>
</evidence>
<organism evidence="2 3">
    <name type="scientific">Hymenolepis diminuta</name>
    <name type="common">Rat tapeworm</name>
    <dbReference type="NCBI Taxonomy" id="6216"/>
    <lineage>
        <taxon>Eukaryota</taxon>
        <taxon>Metazoa</taxon>
        <taxon>Spiralia</taxon>
        <taxon>Lophotrochozoa</taxon>
        <taxon>Platyhelminthes</taxon>
        <taxon>Cestoda</taxon>
        <taxon>Eucestoda</taxon>
        <taxon>Cyclophyllidea</taxon>
        <taxon>Hymenolepididae</taxon>
        <taxon>Hymenolepis</taxon>
    </lineage>
</organism>
<feature type="compositionally biased region" description="Basic and acidic residues" evidence="1">
    <location>
        <begin position="1"/>
        <end position="11"/>
    </location>
</feature>
<feature type="non-terminal residue" evidence="2">
    <location>
        <position position="97"/>
    </location>
</feature>
<name>A0A564YU76_HYMDI</name>
<evidence type="ECO:0000313" key="2">
    <source>
        <dbReference type="EMBL" id="VUZ50238.1"/>
    </source>
</evidence>
<evidence type="ECO:0000256" key="1">
    <source>
        <dbReference type="SAM" id="MobiDB-lite"/>
    </source>
</evidence>
<dbReference type="AlphaFoldDB" id="A0A564YU76"/>
<protein>
    <submittedName>
        <fullName evidence="2">Uncharacterized protein</fullName>
    </submittedName>
</protein>
<feature type="region of interest" description="Disordered" evidence="1">
    <location>
        <begin position="1"/>
        <end position="79"/>
    </location>
</feature>
<keyword evidence="3" id="KW-1185">Reference proteome</keyword>
<dbReference type="EMBL" id="CABIJS010000355">
    <property type="protein sequence ID" value="VUZ50238.1"/>
    <property type="molecule type" value="Genomic_DNA"/>
</dbReference>
<proteinExistence type="predicted"/>